<dbReference type="SUPFAM" id="SSF50129">
    <property type="entry name" value="GroES-like"/>
    <property type="match status" value="1"/>
</dbReference>
<dbReference type="InterPro" id="IPR050129">
    <property type="entry name" value="Zn_alcohol_dh"/>
</dbReference>
<evidence type="ECO:0000256" key="3">
    <source>
        <dbReference type="ARBA" id="ARBA00023002"/>
    </source>
</evidence>
<dbReference type="InterPro" id="IPR013149">
    <property type="entry name" value="ADH-like_C"/>
</dbReference>
<name>B6FWC8_PEPHT</name>
<evidence type="ECO:0000313" key="6">
    <source>
        <dbReference type="EMBL" id="EEA86167.1"/>
    </source>
</evidence>
<gene>
    <name evidence="6" type="ORF">CLOHIR_00177</name>
</gene>
<dbReference type="InterPro" id="IPR011032">
    <property type="entry name" value="GroES-like_sf"/>
</dbReference>
<reference evidence="6 7" key="2">
    <citation type="submission" date="2008-10" db="EMBL/GenBank/DDBJ databases">
        <title>Draft genome sequence of Clostridium hiranonis (DSM 13275).</title>
        <authorList>
            <person name="Sudarsanam P."/>
            <person name="Ley R."/>
            <person name="Guruge J."/>
            <person name="Turnbaugh P.J."/>
            <person name="Mahowald M."/>
            <person name="Liep D."/>
            <person name="Gordon J."/>
        </authorList>
    </citation>
    <scope>NUCLEOTIDE SEQUENCE [LARGE SCALE GENOMIC DNA]</scope>
    <source>
        <strain evidence="6 7">DSM 13275</strain>
    </source>
</reference>
<evidence type="ECO:0000256" key="4">
    <source>
        <dbReference type="RuleBase" id="RU361277"/>
    </source>
</evidence>
<dbReference type="AlphaFoldDB" id="B6FWC8"/>
<organism evidence="6 7">
    <name type="scientific">Peptacetobacter hiranonis (strain DSM 13275 / JCM 10541 / KCTC 15199 / TO-931)</name>
    <name type="common">Clostridium hiranonis</name>
    <dbReference type="NCBI Taxonomy" id="500633"/>
    <lineage>
        <taxon>Bacteria</taxon>
        <taxon>Bacillati</taxon>
        <taxon>Bacillota</taxon>
        <taxon>Clostridia</taxon>
        <taxon>Peptostreptococcales</taxon>
        <taxon>Peptostreptococcaceae</taxon>
        <taxon>Peptacetobacter</taxon>
    </lineage>
</organism>
<dbReference type="GO" id="GO:0016491">
    <property type="term" value="F:oxidoreductase activity"/>
    <property type="evidence" value="ECO:0007669"/>
    <property type="project" value="UniProtKB-KW"/>
</dbReference>
<proteinExistence type="inferred from homology"/>
<dbReference type="Gene3D" id="3.90.180.10">
    <property type="entry name" value="Medium-chain alcohol dehydrogenases, catalytic domain"/>
    <property type="match status" value="1"/>
</dbReference>
<dbReference type="GO" id="GO:0008270">
    <property type="term" value="F:zinc ion binding"/>
    <property type="evidence" value="ECO:0007669"/>
    <property type="project" value="InterPro"/>
</dbReference>
<dbReference type="EMBL" id="ABWP01000008">
    <property type="protein sequence ID" value="EEA86167.1"/>
    <property type="molecule type" value="Genomic_DNA"/>
</dbReference>
<comment type="caution">
    <text evidence="6">The sequence shown here is derived from an EMBL/GenBank/DDBJ whole genome shotgun (WGS) entry which is preliminary data.</text>
</comment>
<dbReference type="HOGENOM" id="CLU_026673_11_0_9"/>
<dbReference type="Proteomes" id="UP000003178">
    <property type="component" value="Unassembled WGS sequence"/>
</dbReference>
<feature type="domain" description="Enoyl reductase (ER)" evidence="5">
    <location>
        <begin position="10"/>
        <end position="341"/>
    </location>
</feature>
<dbReference type="RefSeq" id="WP_006439095.1">
    <property type="nucleotide sequence ID" value="NZ_DS995355.1"/>
</dbReference>
<dbReference type="PANTHER" id="PTHR43401:SF2">
    <property type="entry name" value="L-THREONINE 3-DEHYDROGENASE"/>
    <property type="match status" value="1"/>
</dbReference>
<dbReference type="InterPro" id="IPR036291">
    <property type="entry name" value="NAD(P)-bd_dom_sf"/>
</dbReference>
<dbReference type="PANTHER" id="PTHR43401">
    <property type="entry name" value="L-THREONINE 3-DEHYDROGENASE"/>
    <property type="match status" value="1"/>
</dbReference>
<sequence length="345" mass="37794">MKAVVKTKPGYDNIEILDIEEPKVEADKVKIKVDYSGICGSDIHSFKGEYANLKAPVVLGHEFAGVVVEVGEDVKNIKVGDRVTSETTFATCEECIHCKTKDYNLCGNRKGIGTRVNGSFAEYVLSREESIHILPENVSTLEAAFTEPLACCCHAALEKTSISEDDIVLIIGPGPIGILLAQVVKSRGAKIIMSGVEKDIPRLELAKELGVDVLVNVGKENLEDVVDRETNGNGVTKVFDCSGFMPAVNQALRLIQKKGTFVQVGIFAKKLNEMDQDAIIQREITYVGSRSQKPTSWDLALDLLSSKKVNVEKLITKIVYLDDFKEGMESLISGKEIKVIVKSFK</sequence>
<keyword evidence="3" id="KW-0560">Oxidoreductase</keyword>
<dbReference type="CDD" id="cd08258">
    <property type="entry name" value="Zn_ADH4"/>
    <property type="match status" value="1"/>
</dbReference>
<evidence type="ECO:0000256" key="1">
    <source>
        <dbReference type="ARBA" id="ARBA00022723"/>
    </source>
</evidence>
<dbReference type="Pfam" id="PF00107">
    <property type="entry name" value="ADH_zinc_N"/>
    <property type="match status" value="1"/>
</dbReference>
<dbReference type="Pfam" id="PF08240">
    <property type="entry name" value="ADH_N"/>
    <property type="match status" value="1"/>
</dbReference>
<accession>B6FWC8</accession>
<dbReference type="SUPFAM" id="SSF51735">
    <property type="entry name" value="NAD(P)-binding Rossmann-fold domains"/>
    <property type="match status" value="1"/>
</dbReference>
<keyword evidence="7" id="KW-1185">Reference proteome</keyword>
<dbReference type="STRING" id="500633.CLOHIR_00177"/>
<comment type="similarity">
    <text evidence="4">Belongs to the zinc-containing alcohol dehydrogenase family.</text>
</comment>
<keyword evidence="2 4" id="KW-0862">Zinc</keyword>
<reference evidence="6 7" key="1">
    <citation type="submission" date="2008-09" db="EMBL/GenBank/DDBJ databases">
        <authorList>
            <person name="Fulton L."/>
            <person name="Clifton S."/>
            <person name="Fulton B."/>
            <person name="Xu J."/>
            <person name="Minx P."/>
            <person name="Pepin K.H."/>
            <person name="Johnson M."/>
            <person name="Thiruvilangam P."/>
            <person name="Bhonagiri V."/>
            <person name="Nash W.E."/>
            <person name="Mardis E.R."/>
            <person name="Wilson R.K."/>
        </authorList>
    </citation>
    <scope>NUCLEOTIDE SEQUENCE [LARGE SCALE GENOMIC DNA]</scope>
    <source>
        <strain evidence="6 7">DSM 13275</strain>
    </source>
</reference>
<evidence type="ECO:0000313" key="7">
    <source>
        <dbReference type="Proteomes" id="UP000003178"/>
    </source>
</evidence>
<evidence type="ECO:0000259" key="5">
    <source>
        <dbReference type="SMART" id="SM00829"/>
    </source>
</evidence>
<dbReference type="eggNOG" id="COG1063">
    <property type="taxonomic scope" value="Bacteria"/>
</dbReference>
<evidence type="ECO:0000256" key="2">
    <source>
        <dbReference type="ARBA" id="ARBA00022833"/>
    </source>
</evidence>
<protein>
    <submittedName>
        <fullName evidence="6">GroES-like protein</fullName>
    </submittedName>
</protein>
<comment type="cofactor">
    <cofactor evidence="4">
        <name>Zn(2+)</name>
        <dbReference type="ChEBI" id="CHEBI:29105"/>
    </cofactor>
</comment>
<dbReference type="PROSITE" id="PS00059">
    <property type="entry name" value="ADH_ZINC"/>
    <property type="match status" value="1"/>
</dbReference>
<dbReference type="InterPro" id="IPR020843">
    <property type="entry name" value="ER"/>
</dbReference>
<dbReference type="Gene3D" id="3.40.50.720">
    <property type="entry name" value="NAD(P)-binding Rossmann-like Domain"/>
    <property type="match status" value="1"/>
</dbReference>
<keyword evidence="1 4" id="KW-0479">Metal-binding</keyword>
<dbReference type="SMART" id="SM00829">
    <property type="entry name" value="PKS_ER"/>
    <property type="match status" value="1"/>
</dbReference>
<dbReference type="InterPro" id="IPR002328">
    <property type="entry name" value="ADH_Zn_CS"/>
</dbReference>
<dbReference type="OrthoDB" id="9769198at2"/>
<dbReference type="InterPro" id="IPR013154">
    <property type="entry name" value="ADH-like_N"/>
</dbReference>